<sequence>MCTEEKKIAHTFEVYVDAERLYLFGLDSAEAVQEWTKCLAKISKLTHGRLHYEGGLNWERAKGRLVKLWCSPPSTSYLDGSGREEADHLRKLQELSIQGDNEVLVLVERRRRCASKPRGSWTS</sequence>
<evidence type="ECO:0000313" key="1">
    <source>
        <dbReference type="EMBL" id="KAH8004222.1"/>
    </source>
</evidence>
<proteinExistence type="predicted"/>
<reference evidence="1" key="1">
    <citation type="submission" date="2021-08" db="EMBL/GenBank/DDBJ databases">
        <title>The first chromosome-level gecko genome reveals the dynamic sex chromosomes of Neotropical dwarf geckos (Sphaerodactylidae: Sphaerodactylus).</title>
        <authorList>
            <person name="Pinto B.J."/>
            <person name="Keating S.E."/>
            <person name="Gamble T."/>
        </authorList>
    </citation>
    <scope>NUCLEOTIDE SEQUENCE</scope>
    <source>
        <strain evidence="1">TG3544</strain>
    </source>
</reference>
<accession>A0ACB8FG62</accession>
<name>A0ACB8FG62_9SAUR</name>
<dbReference type="EMBL" id="CM037617">
    <property type="protein sequence ID" value="KAH8004222.1"/>
    <property type="molecule type" value="Genomic_DNA"/>
</dbReference>
<dbReference type="Proteomes" id="UP000827872">
    <property type="component" value="Linkage Group LG04"/>
</dbReference>
<organism evidence="1 2">
    <name type="scientific">Sphaerodactylus townsendi</name>
    <dbReference type="NCBI Taxonomy" id="933632"/>
    <lineage>
        <taxon>Eukaryota</taxon>
        <taxon>Metazoa</taxon>
        <taxon>Chordata</taxon>
        <taxon>Craniata</taxon>
        <taxon>Vertebrata</taxon>
        <taxon>Euteleostomi</taxon>
        <taxon>Lepidosauria</taxon>
        <taxon>Squamata</taxon>
        <taxon>Bifurcata</taxon>
        <taxon>Gekkota</taxon>
        <taxon>Sphaerodactylidae</taxon>
        <taxon>Sphaerodactylus</taxon>
    </lineage>
</organism>
<protein>
    <submittedName>
        <fullName evidence="1">Uncharacterized protein</fullName>
    </submittedName>
</protein>
<gene>
    <name evidence="1" type="ORF">K3G42_005595</name>
</gene>
<evidence type="ECO:0000313" key="2">
    <source>
        <dbReference type="Proteomes" id="UP000827872"/>
    </source>
</evidence>
<comment type="caution">
    <text evidence="1">The sequence shown here is derived from an EMBL/GenBank/DDBJ whole genome shotgun (WGS) entry which is preliminary data.</text>
</comment>
<keyword evidence="2" id="KW-1185">Reference proteome</keyword>